<evidence type="ECO:0000313" key="3">
    <source>
        <dbReference type="Proteomes" id="UP000319498"/>
    </source>
</evidence>
<dbReference type="Proteomes" id="UP000319498">
    <property type="component" value="Unassembled WGS sequence"/>
</dbReference>
<evidence type="ECO:0000313" key="2">
    <source>
        <dbReference type="EMBL" id="GED58317.1"/>
    </source>
</evidence>
<sequence>MSLRKIRGMSTSIVFALLIMTGSDFAQATSTDSRIAQTGPSHTTSQTIKEWKQKELPYDYAAMKEDVVIQLNDAPQLRSPRRTVVGPAPQAYTLFFKEAVNRGTVEEAIRKNAQKETKEEDLGFVEPIFTYHWVHDRQLQLLATLPDTLAKDRSWTEYVVSVAGAKTVKGTVFDDTNDFAAVVFAPSQIWRVSVDGKVKEKMTDFAVRTPMQFIDPEARYVLLERFTEYCECDARFPMLYSIYDTQTKALTAYPVELTDNYRGAGDFMADRRGFFFAHPPKGTDVPKSEFAIRIKVDGYVHGASFSHDRKHVLMAVGKTEQKKDLDLVVYDLATGKERRLSGVIKGWVPTDEMNGQVQPVSFMDDGRYATFEMRTEEDSFEELRHRYDWQSGKVISWNPPVPKEAWSGYIQSTDGAYQMYWNAGVFKGDVKLMEMKPEAIWIPGTHHLVYIDWEKAEQGAESVSSLFLFDADRKQQSVLVKGLPANVSILGASNDGKWLYVTTPDTFAP</sequence>
<dbReference type="GeneID" id="87584037"/>
<dbReference type="SUPFAM" id="SSF82171">
    <property type="entry name" value="DPP6 N-terminal domain-like"/>
    <property type="match status" value="1"/>
</dbReference>
<dbReference type="RefSeq" id="WP_236697799.1">
    <property type="nucleotide sequence ID" value="NZ_JBCMYQ010000006.1"/>
</dbReference>
<protein>
    <submittedName>
        <fullName evidence="2">Uncharacterized protein</fullName>
    </submittedName>
</protein>
<organism evidence="2 3">
    <name type="scientific">Brevibacillus formosus</name>
    <dbReference type="NCBI Taxonomy" id="54913"/>
    <lineage>
        <taxon>Bacteria</taxon>
        <taxon>Bacillati</taxon>
        <taxon>Bacillota</taxon>
        <taxon>Bacilli</taxon>
        <taxon>Bacillales</taxon>
        <taxon>Paenibacillaceae</taxon>
        <taxon>Brevibacillus</taxon>
    </lineage>
</organism>
<keyword evidence="3" id="KW-1185">Reference proteome</keyword>
<reference evidence="2 3" key="1">
    <citation type="submission" date="2019-06" db="EMBL/GenBank/DDBJ databases">
        <title>Whole genome shotgun sequence of Brevibacillus formosus NBRC 15716.</title>
        <authorList>
            <person name="Hosoyama A."/>
            <person name="Uohara A."/>
            <person name="Ohji S."/>
            <person name="Ichikawa N."/>
        </authorList>
    </citation>
    <scope>NUCLEOTIDE SEQUENCE [LARGE SCALE GENOMIC DNA]</scope>
    <source>
        <strain evidence="2 3">NBRC 15716</strain>
    </source>
</reference>
<keyword evidence="1" id="KW-0732">Signal</keyword>
<feature type="signal peptide" evidence="1">
    <location>
        <begin position="1"/>
        <end position="26"/>
    </location>
</feature>
<evidence type="ECO:0000256" key="1">
    <source>
        <dbReference type="SAM" id="SignalP"/>
    </source>
</evidence>
<proteinExistence type="predicted"/>
<name>A0ABQ0T4V3_9BACL</name>
<feature type="chain" id="PRO_5045629049" evidence="1">
    <location>
        <begin position="27"/>
        <end position="509"/>
    </location>
</feature>
<dbReference type="EMBL" id="BJOL01000013">
    <property type="protein sequence ID" value="GED58317.1"/>
    <property type="molecule type" value="Genomic_DNA"/>
</dbReference>
<gene>
    <name evidence="2" type="ORF">BFO01nite_24490</name>
</gene>
<accession>A0ABQ0T4V3</accession>
<comment type="caution">
    <text evidence="2">The sequence shown here is derived from an EMBL/GenBank/DDBJ whole genome shotgun (WGS) entry which is preliminary data.</text>
</comment>